<organism evidence="2 3">
    <name type="scientific">Pleurodeles waltl</name>
    <name type="common">Iberian ribbed newt</name>
    <dbReference type="NCBI Taxonomy" id="8319"/>
    <lineage>
        <taxon>Eukaryota</taxon>
        <taxon>Metazoa</taxon>
        <taxon>Chordata</taxon>
        <taxon>Craniata</taxon>
        <taxon>Vertebrata</taxon>
        <taxon>Euteleostomi</taxon>
        <taxon>Amphibia</taxon>
        <taxon>Batrachia</taxon>
        <taxon>Caudata</taxon>
        <taxon>Salamandroidea</taxon>
        <taxon>Salamandridae</taxon>
        <taxon>Pleurodelinae</taxon>
        <taxon>Pleurodeles</taxon>
    </lineage>
</organism>
<feature type="region of interest" description="Disordered" evidence="1">
    <location>
        <begin position="1"/>
        <end position="108"/>
    </location>
</feature>
<reference evidence="2" key="1">
    <citation type="journal article" date="2022" name="bioRxiv">
        <title>Sequencing and chromosome-scale assembly of the giantPleurodeles waltlgenome.</title>
        <authorList>
            <person name="Brown T."/>
            <person name="Elewa A."/>
            <person name="Iarovenko S."/>
            <person name="Subramanian E."/>
            <person name="Araus A.J."/>
            <person name="Petzold A."/>
            <person name="Susuki M."/>
            <person name="Suzuki K.-i.T."/>
            <person name="Hayashi T."/>
            <person name="Toyoda A."/>
            <person name="Oliveira C."/>
            <person name="Osipova E."/>
            <person name="Leigh N.D."/>
            <person name="Simon A."/>
            <person name="Yun M.H."/>
        </authorList>
    </citation>
    <scope>NUCLEOTIDE SEQUENCE</scope>
    <source>
        <strain evidence="2">20211129_DDA</strain>
        <tissue evidence="2">Liver</tissue>
    </source>
</reference>
<proteinExistence type="predicted"/>
<dbReference type="EMBL" id="JANPWB010000009">
    <property type="protein sequence ID" value="KAJ1151101.1"/>
    <property type="molecule type" value="Genomic_DNA"/>
</dbReference>
<name>A0AAV7RE70_PLEWA</name>
<gene>
    <name evidence="2" type="ORF">NDU88_003888</name>
</gene>
<evidence type="ECO:0000313" key="3">
    <source>
        <dbReference type="Proteomes" id="UP001066276"/>
    </source>
</evidence>
<keyword evidence="3" id="KW-1185">Reference proteome</keyword>
<protein>
    <submittedName>
        <fullName evidence="2">Uncharacterized protein</fullName>
    </submittedName>
</protein>
<sequence length="108" mass="12353">MSTPGGRGRGNQHAGRRGQRGNTWPNGTGEPGPHRERRCLEQLNPGENLEERQGSPETPILHSSLEGAWLQQVFPDDAIPPRDRRRAERRPEREKKKEEVISQREKET</sequence>
<comment type="caution">
    <text evidence="2">The sequence shown here is derived from an EMBL/GenBank/DDBJ whole genome shotgun (WGS) entry which is preliminary data.</text>
</comment>
<feature type="compositionally biased region" description="Basic and acidic residues" evidence="1">
    <location>
        <begin position="79"/>
        <end position="108"/>
    </location>
</feature>
<evidence type="ECO:0000256" key="1">
    <source>
        <dbReference type="SAM" id="MobiDB-lite"/>
    </source>
</evidence>
<dbReference type="Proteomes" id="UP001066276">
    <property type="component" value="Chromosome 5"/>
</dbReference>
<evidence type="ECO:0000313" key="2">
    <source>
        <dbReference type="EMBL" id="KAJ1151101.1"/>
    </source>
</evidence>
<accession>A0AAV7RE70</accession>
<dbReference type="AlphaFoldDB" id="A0AAV7RE70"/>